<protein>
    <submittedName>
        <fullName evidence="2">Putative reverse transcriptase domain-containing protein</fullName>
    </submittedName>
</protein>
<organism evidence="2">
    <name type="scientific">Tanacetum cinerariifolium</name>
    <name type="common">Dalmatian daisy</name>
    <name type="synonym">Chrysanthemum cinerariifolium</name>
    <dbReference type="NCBI Taxonomy" id="118510"/>
    <lineage>
        <taxon>Eukaryota</taxon>
        <taxon>Viridiplantae</taxon>
        <taxon>Streptophyta</taxon>
        <taxon>Embryophyta</taxon>
        <taxon>Tracheophyta</taxon>
        <taxon>Spermatophyta</taxon>
        <taxon>Magnoliopsida</taxon>
        <taxon>eudicotyledons</taxon>
        <taxon>Gunneridae</taxon>
        <taxon>Pentapetalae</taxon>
        <taxon>asterids</taxon>
        <taxon>campanulids</taxon>
        <taxon>Asterales</taxon>
        <taxon>Asteraceae</taxon>
        <taxon>Asteroideae</taxon>
        <taxon>Anthemideae</taxon>
        <taxon>Anthemidinae</taxon>
        <taxon>Tanacetum</taxon>
    </lineage>
</organism>
<gene>
    <name evidence="2" type="ORF">Tci_531019</name>
</gene>
<sequence>MDREVKKLKQSRIPIVKVRWNSRQGPEYTWEREDQMKSKIPPILEKLSSIWEKGADAVLCWDFGPLLVTKGDRCFEEESALKIVMENLPPDHNEFAPAAEAAPDNMNGWVEWDEDEEDPEEDPKIKEEEEGRWKLRMK</sequence>
<comment type="caution">
    <text evidence="2">The sequence shown here is derived from an EMBL/GenBank/DDBJ whole genome shotgun (WGS) entry which is preliminary data.</text>
</comment>
<feature type="compositionally biased region" description="Acidic residues" evidence="1">
    <location>
        <begin position="111"/>
        <end position="121"/>
    </location>
</feature>
<proteinExistence type="predicted"/>
<name>A0A699IJ75_TANCI</name>
<evidence type="ECO:0000256" key="1">
    <source>
        <dbReference type="SAM" id="MobiDB-lite"/>
    </source>
</evidence>
<dbReference type="AlphaFoldDB" id="A0A699IJ75"/>
<feature type="compositionally biased region" description="Basic and acidic residues" evidence="1">
    <location>
        <begin position="122"/>
        <end position="138"/>
    </location>
</feature>
<keyword evidence="2" id="KW-0808">Transferase</keyword>
<dbReference type="GO" id="GO:0003964">
    <property type="term" value="F:RNA-directed DNA polymerase activity"/>
    <property type="evidence" value="ECO:0007669"/>
    <property type="project" value="UniProtKB-KW"/>
</dbReference>
<evidence type="ECO:0000313" key="2">
    <source>
        <dbReference type="EMBL" id="GEZ59046.1"/>
    </source>
</evidence>
<accession>A0A699IJ75</accession>
<feature type="region of interest" description="Disordered" evidence="1">
    <location>
        <begin position="110"/>
        <end position="138"/>
    </location>
</feature>
<dbReference type="EMBL" id="BKCJ010297687">
    <property type="protein sequence ID" value="GEZ59046.1"/>
    <property type="molecule type" value="Genomic_DNA"/>
</dbReference>
<keyword evidence="2" id="KW-0695">RNA-directed DNA polymerase</keyword>
<keyword evidence="2" id="KW-0548">Nucleotidyltransferase</keyword>
<reference evidence="2" key="1">
    <citation type="journal article" date="2019" name="Sci. Rep.">
        <title>Draft genome of Tanacetum cinerariifolium, the natural source of mosquito coil.</title>
        <authorList>
            <person name="Yamashiro T."/>
            <person name="Shiraishi A."/>
            <person name="Satake H."/>
            <person name="Nakayama K."/>
        </authorList>
    </citation>
    <scope>NUCLEOTIDE SEQUENCE</scope>
</reference>